<sequence>MANTLYPKFKEALLSGDIDLAGEPVLAMLVDTSEYAFDPAHDALNDVPADARIGDPQALDDKTITDGVFNAAEVTFTAVPAGGVAGAIVIFAQGASEAQSRLVAFFDTVGGLPITPNTGDLIVEWDAAAILYL</sequence>
<evidence type="ECO:0000313" key="2">
    <source>
        <dbReference type="Proteomes" id="UP000324738"/>
    </source>
</evidence>
<dbReference type="Proteomes" id="UP000324738">
    <property type="component" value="Unassembled WGS sequence"/>
</dbReference>
<accession>A0A5B0DYP6</accession>
<dbReference type="AlphaFoldDB" id="A0A5B0DYP6"/>
<proteinExistence type="predicted"/>
<organism evidence="1 2">
    <name type="scientific">Aureimonas fodinaquatilis</name>
    <dbReference type="NCBI Taxonomy" id="2565783"/>
    <lineage>
        <taxon>Bacteria</taxon>
        <taxon>Pseudomonadati</taxon>
        <taxon>Pseudomonadota</taxon>
        <taxon>Alphaproteobacteria</taxon>
        <taxon>Hyphomicrobiales</taxon>
        <taxon>Aurantimonadaceae</taxon>
        <taxon>Aureimonas</taxon>
    </lineage>
</organism>
<dbReference type="OrthoDB" id="6691729at2"/>
<evidence type="ECO:0000313" key="1">
    <source>
        <dbReference type="EMBL" id="KAA0970319.1"/>
    </source>
</evidence>
<dbReference type="EMBL" id="VTWH01000002">
    <property type="protein sequence ID" value="KAA0970319.1"/>
    <property type="molecule type" value="Genomic_DNA"/>
</dbReference>
<protein>
    <submittedName>
        <fullName evidence="1">Uncharacterized protein</fullName>
    </submittedName>
</protein>
<comment type="caution">
    <text evidence="1">The sequence shown here is derived from an EMBL/GenBank/DDBJ whole genome shotgun (WGS) entry which is preliminary data.</text>
</comment>
<keyword evidence="2" id="KW-1185">Reference proteome</keyword>
<dbReference type="RefSeq" id="WP_149299189.1">
    <property type="nucleotide sequence ID" value="NZ_VTWH01000002.1"/>
</dbReference>
<reference evidence="1 2" key="1">
    <citation type="submission" date="2019-08" db="EMBL/GenBank/DDBJ databases">
        <title>Aureimonas fodiniaquatilis sp. nov., isolated from a coal mine wastewater.</title>
        <authorList>
            <person name="Kim W."/>
        </authorList>
    </citation>
    <scope>NUCLEOTIDE SEQUENCE [LARGE SCALE GENOMIC DNA]</scope>
    <source>
        <strain evidence="1 2">CAU 1482</strain>
    </source>
</reference>
<name>A0A5B0DYP6_9HYPH</name>
<gene>
    <name evidence="1" type="ORF">FPY71_07280</name>
</gene>